<name>A0ABY8XWA8_9PSEU</name>
<dbReference type="GO" id="GO:0032259">
    <property type="term" value="P:methylation"/>
    <property type="evidence" value="ECO:0007669"/>
    <property type="project" value="UniProtKB-KW"/>
</dbReference>
<dbReference type="InterPro" id="IPR029063">
    <property type="entry name" value="SAM-dependent_MTases_sf"/>
</dbReference>
<dbReference type="GO" id="GO:0008168">
    <property type="term" value="F:methyltransferase activity"/>
    <property type="evidence" value="ECO:0007669"/>
    <property type="project" value="UniProtKB-KW"/>
</dbReference>
<accession>A0ABY8XWA8</accession>
<dbReference type="SUPFAM" id="SSF53335">
    <property type="entry name" value="S-adenosyl-L-methionine-dependent methyltransferases"/>
    <property type="match status" value="1"/>
</dbReference>
<evidence type="ECO:0000313" key="3">
    <source>
        <dbReference type="Proteomes" id="UP001227101"/>
    </source>
</evidence>
<evidence type="ECO:0000313" key="2">
    <source>
        <dbReference type="EMBL" id="WIV60007.1"/>
    </source>
</evidence>
<proteinExistence type="predicted"/>
<gene>
    <name evidence="2" type="ORF">QP939_16010</name>
</gene>
<dbReference type="Proteomes" id="UP001227101">
    <property type="component" value="Chromosome"/>
</dbReference>
<dbReference type="RefSeq" id="WP_285457570.1">
    <property type="nucleotide sequence ID" value="NZ_CP127173.1"/>
</dbReference>
<dbReference type="Pfam" id="PF08241">
    <property type="entry name" value="Methyltransf_11"/>
    <property type="match status" value="1"/>
</dbReference>
<dbReference type="InterPro" id="IPR050508">
    <property type="entry name" value="Methyltransf_Superfamily"/>
</dbReference>
<dbReference type="InterPro" id="IPR013216">
    <property type="entry name" value="Methyltransf_11"/>
</dbReference>
<sequence length="293" mass="31248">MSYEHPLAYLLGVEGLALLRAFTGEHDREFVEARLAEVRRLLDDDSLAHGVETDRLDSVPGYDLWAETYDRPGNAAFALDEPLLEEIVGGLPPGDALDAACGTGRYAGSLARLGHRVVGVDSSSGMLARARERVPGAEFRLGDLARLPLGDAAVDLVACGLALTHVADLRPVFAEFARVLRPGGHVVVCDVHPEAVARGSIPPLRGPDGRPGRLVSYRHLVGDYVRAALAAGLTVLRCEEPCAPPKDPAPAATEPGPWELWPWSLAALVPDAARAAARGVPAMLGWQFRLAKM</sequence>
<organism evidence="2 3">
    <name type="scientific">Amycolatopsis nalaikhensis</name>
    <dbReference type="NCBI Taxonomy" id="715472"/>
    <lineage>
        <taxon>Bacteria</taxon>
        <taxon>Bacillati</taxon>
        <taxon>Actinomycetota</taxon>
        <taxon>Actinomycetes</taxon>
        <taxon>Pseudonocardiales</taxon>
        <taxon>Pseudonocardiaceae</taxon>
        <taxon>Amycolatopsis</taxon>
    </lineage>
</organism>
<dbReference type="EMBL" id="CP127173">
    <property type="protein sequence ID" value="WIV60007.1"/>
    <property type="molecule type" value="Genomic_DNA"/>
</dbReference>
<dbReference type="PANTHER" id="PTHR42912">
    <property type="entry name" value="METHYLTRANSFERASE"/>
    <property type="match status" value="1"/>
</dbReference>
<reference evidence="2 3" key="1">
    <citation type="submission" date="2023-06" db="EMBL/GenBank/DDBJ databases">
        <authorList>
            <person name="Oyuntsetseg B."/>
            <person name="Kim S.B."/>
        </authorList>
    </citation>
    <scope>NUCLEOTIDE SEQUENCE [LARGE SCALE GENOMIC DNA]</scope>
    <source>
        <strain evidence="2 3">2-2</strain>
    </source>
</reference>
<keyword evidence="3" id="KW-1185">Reference proteome</keyword>
<keyword evidence="2" id="KW-0808">Transferase</keyword>
<evidence type="ECO:0000259" key="1">
    <source>
        <dbReference type="Pfam" id="PF08241"/>
    </source>
</evidence>
<dbReference type="CDD" id="cd02440">
    <property type="entry name" value="AdoMet_MTases"/>
    <property type="match status" value="1"/>
</dbReference>
<keyword evidence="2" id="KW-0489">Methyltransferase</keyword>
<dbReference type="Gene3D" id="3.40.50.150">
    <property type="entry name" value="Vaccinia Virus protein VP39"/>
    <property type="match status" value="1"/>
</dbReference>
<feature type="domain" description="Methyltransferase type 11" evidence="1">
    <location>
        <begin position="97"/>
        <end position="188"/>
    </location>
</feature>
<dbReference type="EC" id="2.1.1.-" evidence="2"/>
<protein>
    <submittedName>
        <fullName evidence="2">Class I SAM-dependent methyltransferase</fullName>
        <ecNumber evidence="2">2.1.1.-</ecNumber>
    </submittedName>
</protein>